<reference evidence="1 2" key="1">
    <citation type="submission" date="2015-11" db="EMBL/GenBank/DDBJ databases">
        <authorList>
            <person name="Sahl J."/>
            <person name="Wagner D."/>
            <person name="Keim P."/>
        </authorList>
    </citation>
    <scope>NUCLEOTIDE SEQUENCE [LARGE SCALE GENOMIC DNA]</scope>
    <source>
        <strain evidence="1 2">MSMB1157</strain>
    </source>
</reference>
<dbReference type="AlphaFoldDB" id="A0AA40RBH0"/>
<sequence length="107" mass="11532">MSLGGGAVEGVPSYSIRDANTNCGPDFLKRINFHAFLSRILSMMKLSRLAACALIFTATLANVAYARDLDKSDPDRAHILAATGQDSGPLGEMLGSRIQKWKRGYGD</sequence>
<evidence type="ECO:0000313" key="2">
    <source>
        <dbReference type="Proteomes" id="UP000070119"/>
    </source>
</evidence>
<proteinExistence type="predicted"/>
<accession>A0AA40RBH0</accession>
<evidence type="ECO:0000313" key="1">
    <source>
        <dbReference type="EMBL" id="KWZ60244.1"/>
    </source>
</evidence>
<dbReference type="EMBL" id="LNJU01000001">
    <property type="protein sequence ID" value="KWZ60244.1"/>
    <property type="molecule type" value="Genomic_DNA"/>
</dbReference>
<protein>
    <submittedName>
        <fullName evidence="1">Uncharacterized protein</fullName>
    </submittedName>
</protein>
<dbReference type="Proteomes" id="UP000070119">
    <property type="component" value="Chromosome 1"/>
</dbReference>
<gene>
    <name evidence="1" type="ORF">WK57_06440</name>
</gene>
<organism evidence="1 2">
    <name type="scientific">Burkholderia ubonensis</name>
    <dbReference type="NCBI Taxonomy" id="101571"/>
    <lineage>
        <taxon>Bacteria</taxon>
        <taxon>Pseudomonadati</taxon>
        <taxon>Pseudomonadota</taxon>
        <taxon>Betaproteobacteria</taxon>
        <taxon>Burkholderiales</taxon>
        <taxon>Burkholderiaceae</taxon>
        <taxon>Burkholderia</taxon>
        <taxon>Burkholderia cepacia complex</taxon>
    </lineage>
</organism>
<comment type="caution">
    <text evidence="1">The sequence shown here is derived from an EMBL/GenBank/DDBJ whole genome shotgun (WGS) entry which is preliminary data.</text>
</comment>
<name>A0AA40RBH0_9BURK</name>